<dbReference type="EMBL" id="FNSA01000003">
    <property type="protein sequence ID" value="SEC83611.1"/>
    <property type="molecule type" value="Genomic_DNA"/>
</dbReference>
<evidence type="ECO:0000313" key="2">
    <source>
        <dbReference type="EMBL" id="SEC83611.1"/>
    </source>
</evidence>
<feature type="region of interest" description="Disordered" evidence="1">
    <location>
        <begin position="1"/>
        <end position="32"/>
    </location>
</feature>
<accession>A0A1H4VT67</accession>
<evidence type="ECO:0008006" key="4">
    <source>
        <dbReference type="Google" id="ProtNLM"/>
    </source>
</evidence>
<feature type="compositionally biased region" description="Pro residues" evidence="1">
    <location>
        <begin position="1"/>
        <end position="11"/>
    </location>
</feature>
<name>A0A1H4VT67_TSUTY</name>
<gene>
    <name evidence="2" type="ORF">SAMN04489793_3313</name>
</gene>
<evidence type="ECO:0000256" key="1">
    <source>
        <dbReference type="SAM" id="MobiDB-lite"/>
    </source>
</evidence>
<sequence length="444" mass="46716">MTRPAPLPAPPFIGTVGTPEAPPTVDPQAQHLPQTPLAGPPALAPVGAAAMPATVGGPPSLATIGSVPAPAAPSALSAPPTLATVGGAPTAPPAAQPVAGPSGIPPAANFAPPVAFTSPIKMYEPPAAAWANPPEIPGKWKPEYTKDGNEYVVPGLDGIRKTDNVTRATTLAKSLDDSTNLTNWMLRGTVLGLANNPHLLNGIDTTAHPHIATLEFFDRKSLERIANKAKRSVGGDDGSVFGNKLHAWLEAIIAGATTFDQAPKDLQPYLAVLFESMRRLGFQFVDKMVERTVFIPASGLVGTFDFLAVTPDGDWVIGDLKTSSSIDWSWLSIAIQLAQYSTATMMLSWDGSRWEVMPPVSRVFALVLSVPKDEPIPTCTPYVVDLNLGSEMMETALRVQHLHAVAKRAASDSTALREGDELLAWTAGAEVNLRELVGQTPPAA</sequence>
<dbReference type="AlphaFoldDB" id="A0A1H4VT67"/>
<proteinExistence type="predicted"/>
<organism evidence="2 3">
    <name type="scientific">Tsukamurella tyrosinosolvens</name>
    <dbReference type="NCBI Taxonomy" id="57704"/>
    <lineage>
        <taxon>Bacteria</taxon>
        <taxon>Bacillati</taxon>
        <taxon>Actinomycetota</taxon>
        <taxon>Actinomycetes</taxon>
        <taxon>Mycobacteriales</taxon>
        <taxon>Tsukamurellaceae</taxon>
        <taxon>Tsukamurella</taxon>
    </lineage>
</organism>
<reference evidence="3" key="1">
    <citation type="submission" date="2016-10" db="EMBL/GenBank/DDBJ databases">
        <authorList>
            <person name="Varghese N."/>
            <person name="Submissions S."/>
        </authorList>
    </citation>
    <scope>NUCLEOTIDE SEQUENCE [LARGE SCALE GENOMIC DNA]</scope>
    <source>
        <strain evidence="3">DSM 44234</strain>
    </source>
</reference>
<dbReference type="Proteomes" id="UP000182241">
    <property type="component" value="Unassembled WGS sequence"/>
</dbReference>
<dbReference type="STRING" id="57704.SAMN04489793_3313"/>
<keyword evidence="3" id="KW-1185">Reference proteome</keyword>
<dbReference type="OrthoDB" id="4761101at2"/>
<evidence type="ECO:0000313" key="3">
    <source>
        <dbReference type="Proteomes" id="UP000182241"/>
    </source>
</evidence>
<dbReference type="RefSeq" id="WP_068742707.1">
    <property type="nucleotide sequence ID" value="NZ_FNSA01000003.1"/>
</dbReference>
<protein>
    <recommendedName>
        <fullName evidence="4">PD-(D/E)XK nuclease superfamily protein</fullName>
    </recommendedName>
</protein>